<proteinExistence type="inferred from homology"/>
<dbReference type="EMBL" id="BJXL01000043">
    <property type="protein sequence ID" value="GEM83410.1"/>
    <property type="molecule type" value="Genomic_DNA"/>
</dbReference>
<dbReference type="InterPro" id="IPR015421">
    <property type="entry name" value="PyrdxlP-dep_Trfase_major"/>
</dbReference>
<dbReference type="OrthoDB" id="9810913at2"/>
<gene>
    <name evidence="6" type="ORF">MHY01S_15760</name>
</gene>
<evidence type="ECO:0000256" key="4">
    <source>
        <dbReference type="PIRSR" id="PIRSR000390-2"/>
    </source>
</evidence>
<dbReference type="PANTHER" id="PTHR30244">
    <property type="entry name" value="TRANSAMINASE"/>
    <property type="match status" value="1"/>
</dbReference>
<evidence type="ECO:0000313" key="6">
    <source>
        <dbReference type="EMBL" id="GEM83410.1"/>
    </source>
</evidence>
<dbReference type="GO" id="GO:0008483">
    <property type="term" value="F:transaminase activity"/>
    <property type="evidence" value="ECO:0007669"/>
    <property type="project" value="UniProtKB-KW"/>
</dbReference>
<feature type="modified residue" description="N6-(pyridoxal phosphate)lysine" evidence="4">
    <location>
        <position position="200"/>
    </location>
</feature>
<keyword evidence="6" id="KW-0032">Aminotransferase</keyword>
<comment type="caution">
    <text evidence="6">The sequence shown here is derived from an EMBL/GenBank/DDBJ whole genome shotgun (WGS) entry which is preliminary data.</text>
</comment>
<reference evidence="6 7" key="1">
    <citation type="submission" date="2019-07" db="EMBL/GenBank/DDBJ databases">
        <title>Whole genome shotgun sequence of Meiothermus hypogaeus NBRC 106114.</title>
        <authorList>
            <person name="Hosoyama A."/>
            <person name="Uohara A."/>
            <person name="Ohji S."/>
            <person name="Ichikawa N."/>
        </authorList>
    </citation>
    <scope>NUCLEOTIDE SEQUENCE [LARGE SCALE GENOMIC DNA]</scope>
    <source>
        <strain evidence="6 7">NBRC 106114</strain>
    </source>
</reference>
<feature type="active site" description="Proton acceptor" evidence="3">
    <location>
        <position position="200"/>
    </location>
</feature>
<dbReference type="SUPFAM" id="SSF53383">
    <property type="entry name" value="PLP-dependent transferases"/>
    <property type="match status" value="1"/>
</dbReference>
<sequence>MIPILDLKQEYQELKSEIDAAIERVLTSGGFVGGPEVAALESELAGYLKVPHVVTCGSGTDALYIALRAMGIGPGDEVITTPFTFIATLEAIQHAGARPVLVDIDPQNFNLNPSLLEGVLTPRTRAILPVHLYGQVAPMQQIRAFAQKHGLRVLEDAAQAIGARYCASGCQHPAGHACNCSNPQAGTLGDAGAFSLYPSKNLGAYGDGGFIATHSASIAEEARLLAAHGSRVRYYHVRPAGYTSRLDALQAAILRVKLPYLEAWNTRRRQIAQMYNQGLRDKVLVPCEMPYALHIYHQYTVRHPERDRLAAYLKDQGIGSSVHYPVPAHLQPAYRDLAPEGALPAAEAAAREVLSLPMHPFLGESQVEAVIQAVRTYA</sequence>
<dbReference type="AlphaFoldDB" id="A0A511R1C2"/>
<dbReference type="CDD" id="cd00616">
    <property type="entry name" value="AHBA_syn"/>
    <property type="match status" value="1"/>
</dbReference>
<evidence type="ECO:0000256" key="1">
    <source>
        <dbReference type="ARBA" id="ARBA00022898"/>
    </source>
</evidence>
<dbReference type="InterPro" id="IPR000653">
    <property type="entry name" value="DegT/StrS_aminotransferase"/>
</dbReference>
<dbReference type="Gene3D" id="3.40.640.10">
    <property type="entry name" value="Type I PLP-dependent aspartate aminotransferase-like (Major domain)"/>
    <property type="match status" value="1"/>
</dbReference>
<evidence type="ECO:0000256" key="2">
    <source>
        <dbReference type="ARBA" id="ARBA00037999"/>
    </source>
</evidence>
<evidence type="ECO:0000256" key="3">
    <source>
        <dbReference type="PIRSR" id="PIRSR000390-1"/>
    </source>
</evidence>
<keyword evidence="6" id="KW-0808">Transferase</keyword>
<dbReference type="PIRSF" id="PIRSF000390">
    <property type="entry name" value="PLP_StrS"/>
    <property type="match status" value="1"/>
</dbReference>
<dbReference type="Gene3D" id="3.90.1150.10">
    <property type="entry name" value="Aspartate Aminotransferase, domain 1"/>
    <property type="match status" value="1"/>
</dbReference>
<dbReference type="InterPro" id="IPR015422">
    <property type="entry name" value="PyrdxlP-dep_Trfase_small"/>
</dbReference>
<dbReference type="InterPro" id="IPR015424">
    <property type="entry name" value="PyrdxlP-dep_Trfase"/>
</dbReference>
<dbReference type="GO" id="GO:0000271">
    <property type="term" value="P:polysaccharide biosynthetic process"/>
    <property type="evidence" value="ECO:0007669"/>
    <property type="project" value="TreeGrafter"/>
</dbReference>
<dbReference type="FunFam" id="3.40.640.10:FF:000089">
    <property type="entry name" value="Aminotransferase, DegT/DnrJ/EryC1/StrS family"/>
    <property type="match status" value="1"/>
</dbReference>
<dbReference type="Pfam" id="PF01041">
    <property type="entry name" value="DegT_DnrJ_EryC1"/>
    <property type="match status" value="1"/>
</dbReference>
<name>A0A511R1C2_9DEIN</name>
<keyword evidence="1 4" id="KW-0663">Pyridoxal phosphate</keyword>
<dbReference type="PANTHER" id="PTHR30244:SF36">
    <property type="entry name" value="3-OXO-GLUCOSE-6-PHOSPHATE:GLUTAMATE AMINOTRANSFERASE"/>
    <property type="match status" value="1"/>
</dbReference>
<dbReference type="GO" id="GO:0030170">
    <property type="term" value="F:pyridoxal phosphate binding"/>
    <property type="evidence" value="ECO:0007669"/>
    <property type="project" value="TreeGrafter"/>
</dbReference>
<protein>
    <submittedName>
        <fullName evidence="6">Aminotransferase</fullName>
    </submittedName>
</protein>
<organism evidence="6 7">
    <name type="scientific">Meiothermus hypogaeus NBRC 106114</name>
    <dbReference type="NCBI Taxonomy" id="1227553"/>
    <lineage>
        <taxon>Bacteria</taxon>
        <taxon>Thermotogati</taxon>
        <taxon>Deinococcota</taxon>
        <taxon>Deinococci</taxon>
        <taxon>Thermales</taxon>
        <taxon>Thermaceae</taxon>
        <taxon>Meiothermus</taxon>
    </lineage>
</organism>
<dbReference type="RefSeq" id="WP_119341468.1">
    <property type="nucleotide sequence ID" value="NZ_BJXL01000043.1"/>
</dbReference>
<dbReference type="Proteomes" id="UP000321197">
    <property type="component" value="Unassembled WGS sequence"/>
</dbReference>
<comment type="similarity">
    <text evidence="2 5">Belongs to the DegT/DnrJ/EryC1 family.</text>
</comment>
<evidence type="ECO:0000256" key="5">
    <source>
        <dbReference type="RuleBase" id="RU004508"/>
    </source>
</evidence>
<accession>A0A511R1C2</accession>
<evidence type="ECO:0000313" key="7">
    <source>
        <dbReference type="Proteomes" id="UP000321197"/>
    </source>
</evidence>